<dbReference type="GeneID" id="9824630"/>
<feature type="compositionally biased region" description="Polar residues" evidence="1">
    <location>
        <begin position="203"/>
        <end position="223"/>
    </location>
</feature>
<feature type="compositionally biased region" description="Low complexity" evidence="1">
    <location>
        <begin position="173"/>
        <end position="184"/>
    </location>
</feature>
<dbReference type="KEGG" id="crq:GCK72_022560"/>
<keyword evidence="3" id="KW-1185">Reference proteome</keyword>
<organism evidence="3">
    <name type="scientific">Caenorhabditis remanei</name>
    <name type="common">Caenorhabditis vulgaris</name>
    <dbReference type="NCBI Taxonomy" id="31234"/>
    <lineage>
        <taxon>Eukaryota</taxon>
        <taxon>Metazoa</taxon>
        <taxon>Ecdysozoa</taxon>
        <taxon>Nematoda</taxon>
        <taxon>Chromadorea</taxon>
        <taxon>Rhabditida</taxon>
        <taxon>Rhabditina</taxon>
        <taxon>Rhabditomorpha</taxon>
        <taxon>Rhabditoidea</taxon>
        <taxon>Rhabditidae</taxon>
        <taxon>Peloderinae</taxon>
        <taxon>Caenorhabditis</taxon>
    </lineage>
</organism>
<reference evidence="2" key="1">
    <citation type="submission" date="2007-07" db="EMBL/GenBank/DDBJ databases">
        <title>PCAP assembly of the Caenorhabditis remanei genome.</title>
        <authorList>
            <consortium name="The Caenorhabditis remanei Sequencing Consortium"/>
            <person name="Wilson R.K."/>
        </authorList>
    </citation>
    <scope>NUCLEOTIDE SEQUENCE [LARGE SCALE GENOMIC DNA]</scope>
    <source>
        <strain evidence="2">PB4641</strain>
    </source>
</reference>
<evidence type="ECO:0000313" key="2">
    <source>
        <dbReference type="EMBL" id="EFO85546.1"/>
    </source>
</evidence>
<sequence length="491" mass="54244">MSNNNHQGIRPPAQQGDLSDRSETSDVSRQNDAAKKTNNVPDAPTFKVPVAAPNARQRSQGGSTSSALRGSAASFQGGSSASAQKGAVDAKKSRKRVSEADLLKSMDFGPKEGGTLANVELGLAGKRPRAASVVSNQGDHQRYGHQVDEEETDDEDDEEYTESASQPMKKKSSVSASTSAQRASMPPTVNGVLPRNLAGTSGCVPSTSQMSLSHPPSPFNQVHQAPYVNHPRTGQAPHATPQQTVHHQAPRLQNPSTSRGPLSHPPSPFNAPLPRAPRGTQPGIGQVAHAIPQQAAHQQAPHPIPPVAQQGPAQPQPDLIPPQIREMIQRDREQEIIRLQVQNMSRRRARQPVQYVAPPRVLIPEPVRPTEPEYLPEPMNKYVCPSFMPPDSNPDFYQWTEEQMQSWFQLVLKERATPEMLQKIKDENINGLCVDEFLKNKSIVFTNLNMKWGNIIALKNAATMLQNNLKRIYFNQDMAEYERKMRLYRNQ</sequence>
<feature type="compositionally biased region" description="Pro residues" evidence="1">
    <location>
        <begin position="263"/>
        <end position="275"/>
    </location>
</feature>
<feature type="compositionally biased region" description="Polar residues" evidence="1">
    <location>
        <begin position="240"/>
        <end position="260"/>
    </location>
</feature>
<feature type="compositionally biased region" description="Basic and acidic residues" evidence="1">
    <location>
        <begin position="88"/>
        <end position="104"/>
    </location>
</feature>
<dbReference type="Proteomes" id="UP000008281">
    <property type="component" value="Unassembled WGS sequence"/>
</dbReference>
<proteinExistence type="predicted"/>
<feature type="region of interest" description="Disordered" evidence="1">
    <location>
        <begin position="127"/>
        <end position="319"/>
    </location>
</feature>
<dbReference type="OMA" id="ENNHEAT"/>
<dbReference type="RefSeq" id="XP_003096647.2">
    <property type="nucleotide sequence ID" value="XM_003096599.2"/>
</dbReference>
<evidence type="ECO:0000313" key="3">
    <source>
        <dbReference type="Proteomes" id="UP000008281"/>
    </source>
</evidence>
<dbReference type="CTD" id="9824630"/>
<feature type="compositionally biased region" description="Low complexity" evidence="1">
    <location>
        <begin position="286"/>
        <end position="313"/>
    </location>
</feature>
<gene>
    <name evidence="2" type="ORF">CRE_29115</name>
</gene>
<dbReference type="HOGENOM" id="CLU_634987_0_0_1"/>
<feature type="compositionally biased region" description="Low complexity" evidence="1">
    <location>
        <begin position="70"/>
        <end position="87"/>
    </location>
</feature>
<dbReference type="eggNOG" id="ENOG502SA26">
    <property type="taxonomic scope" value="Eukaryota"/>
</dbReference>
<feature type="compositionally biased region" description="Polar residues" evidence="1">
    <location>
        <begin position="56"/>
        <end position="68"/>
    </location>
</feature>
<accession>E3N4M0</accession>
<dbReference type="EMBL" id="DS268526">
    <property type="protein sequence ID" value="EFO85546.1"/>
    <property type="molecule type" value="Genomic_DNA"/>
</dbReference>
<feature type="region of interest" description="Disordered" evidence="1">
    <location>
        <begin position="1"/>
        <end position="115"/>
    </location>
</feature>
<name>E3N4M0_CAERE</name>
<dbReference type="AlphaFoldDB" id="E3N4M0"/>
<evidence type="ECO:0000256" key="1">
    <source>
        <dbReference type="SAM" id="MobiDB-lite"/>
    </source>
</evidence>
<protein>
    <submittedName>
        <fullName evidence="2">Uncharacterized protein</fullName>
    </submittedName>
</protein>
<feature type="compositionally biased region" description="Acidic residues" evidence="1">
    <location>
        <begin position="148"/>
        <end position="161"/>
    </location>
</feature>
<feature type="compositionally biased region" description="Polar residues" evidence="1">
    <location>
        <begin position="27"/>
        <end position="40"/>
    </location>
</feature>